<keyword evidence="6" id="KW-1185">Reference proteome</keyword>
<keyword evidence="2" id="KW-0808">Transferase</keyword>
<keyword evidence="1" id="KW-0328">Glycosyltransferase</keyword>
<name>A0ABS4AM07_9PROT</name>
<evidence type="ECO:0000256" key="2">
    <source>
        <dbReference type="ARBA" id="ARBA00022679"/>
    </source>
</evidence>
<comment type="caution">
    <text evidence="5">The sequence shown here is derived from an EMBL/GenBank/DDBJ whole genome shotgun (WGS) entry which is preliminary data.</text>
</comment>
<evidence type="ECO:0000313" key="6">
    <source>
        <dbReference type="Proteomes" id="UP000680815"/>
    </source>
</evidence>
<dbReference type="Pfam" id="PF04577">
    <property type="entry name" value="Glyco_transf_61"/>
    <property type="match status" value="1"/>
</dbReference>
<dbReference type="Proteomes" id="UP000680815">
    <property type="component" value="Unassembled WGS sequence"/>
</dbReference>
<reference evidence="5 6" key="1">
    <citation type="submission" date="2021-03" db="EMBL/GenBank/DDBJ databases">
        <authorList>
            <person name="So Y."/>
        </authorList>
    </citation>
    <scope>NUCLEOTIDE SEQUENCE [LARGE SCALE GENOMIC DNA]</scope>
    <source>
        <strain evidence="5 6">PWR1</strain>
    </source>
</reference>
<evidence type="ECO:0000256" key="1">
    <source>
        <dbReference type="ARBA" id="ARBA00022676"/>
    </source>
</evidence>
<evidence type="ECO:0000256" key="3">
    <source>
        <dbReference type="ARBA" id="ARBA00023180"/>
    </source>
</evidence>
<protein>
    <submittedName>
        <fullName evidence="5">Glycosyltransferase family 61 protein</fullName>
    </submittedName>
</protein>
<proteinExistence type="predicted"/>
<accession>A0ABS4AM07</accession>
<organism evidence="5 6">
    <name type="scientific">Roseomonas nitratireducens</name>
    <dbReference type="NCBI Taxonomy" id="2820810"/>
    <lineage>
        <taxon>Bacteria</taxon>
        <taxon>Pseudomonadati</taxon>
        <taxon>Pseudomonadota</taxon>
        <taxon>Alphaproteobacteria</taxon>
        <taxon>Acetobacterales</taxon>
        <taxon>Roseomonadaceae</taxon>
        <taxon>Roseomonas</taxon>
    </lineage>
</organism>
<dbReference type="InterPro" id="IPR007657">
    <property type="entry name" value="Glycosyltransferase_61"/>
</dbReference>
<dbReference type="EMBL" id="JAGIYZ010000001">
    <property type="protein sequence ID" value="MBP0462384.1"/>
    <property type="molecule type" value="Genomic_DNA"/>
</dbReference>
<keyword evidence="3" id="KW-0325">Glycoprotein</keyword>
<dbReference type="InterPro" id="IPR049625">
    <property type="entry name" value="Glyco_transf_61_cat"/>
</dbReference>
<feature type="domain" description="Glycosyltransferase 61 catalytic" evidence="4">
    <location>
        <begin position="258"/>
        <end position="428"/>
    </location>
</feature>
<dbReference type="RefSeq" id="WP_209349759.1">
    <property type="nucleotide sequence ID" value="NZ_JAGIYZ010000001.1"/>
</dbReference>
<gene>
    <name evidence="5" type="ORF">J5Y09_00540</name>
</gene>
<dbReference type="PANTHER" id="PTHR20961">
    <property type="entry name" value="GLYCOSYLTRANSFERASE"/>
    <property type="match status" value="1"/>
</dbReference>
<evidence type="ECO:0000259" key="4">
    <source>
        <dbReference type="Pfam" id="PF04577"/>
    </source>
</evidence>
<evidence type="ECO:0000313" key="5">
    <source>
        <dbReference type="EMBL" id="MBP0462384.1"/>
    </source>
</evidence>
<sequence length="490" mass="52944">MEAGQGLAARLAVLEAAADWPGIVAIFEAEAGAAPDAGAVLAFVNAALALGDPQRIAAATLAAIRAELPRQRRVLAARRLAGAGHGAEALATLFADPDILRDDGVLTPMGPTLTVVARALDHPALKLATETAWRRFANLAEPEPRPSPFGFAAAPHLAAGGAPGASFAVFHAGGRMAAEAAEFARLDAQFRATLAQDRAPWVRVWEDVFVNDMGQIWRPDRRLLRTHRWPLLRRSRAAMATAPRLAEAVFAFNEAFNFFHWYAEWLPALAWLPEQRDPPIALLEPPRAPGFVQESLDLAFARPPPRVTVGDAVFVERLYMVPAGAPWLTRLGAYRPLLDRIAAAADADAARAPGPRRIYLSRRGSAARPMANEAEVEAALAARGYATVRLEEMPLLRQVALLRGAEAVVAPHGAGLAHLLTARPGLAVFELMPVTPAWHAPRFCMARLSRIVGHRHALWLEPAFGAEERWRVEIPPMLEALARFEAGARG</sequence>